<reference evidence="2 3" key="1">
    <citation type="submission" date="2022-05" db="EMBL/GenBank/DDBJ databases">
        <title>Genome Sequencing of Bee-Associated Microbes.</title>
        <authorList>
            <person name="Dunlap C."/>
        </authorList>
    </citation>
    <scope>NUCLEOTIDE SEQUENCE [LARGE SCALE GENOMIC DNA]</scope>
    <source>
        <strain evidence="2 3">NRRL B-04010</strain>
    </source>
</reference>
<feature type="compositionally biased region" description="Polar residues" evidence="1">
    <location>
        <begin position="109"/>
        <end position="124"/>
    </location>
</feature>
<comment type="caution">
    <text evidence="2">The sequence shown here is derived from an EMBL/GenBank/DDBJ whole genome shotgun (WGS) entry which is preliminary data.</text>
</comment>
<sequence>MELVGDQLIEVGRGEFIFGRPKWSKRLGISEQRLKTLIQKMIKDGMIELVQKYPRFTLYRIKNYEKFNQQDNQEINQQGNQQESAPLQAKVGLVNQQNNHDSNQQHNQRATSSQPAANQQPTNNKESKERSKKDKKEKKEYKTAFEGYTSNPRLLESLESFIEFRKKIKKPMTDKAVVLLLNKLDKLASNDEDKIAILEQSILHGWQSVYELKDKGGRKSAATGERIKDTYAGIDFGF</sequence>
<feature type="compositionally biased region" description="Low complexity" evidence="1">
    <location>
        <begin position="98"/>
        <end position="108"/>
    </location>
</feature>
<keyword evidence="3" id="KW-1185">Reference proteome</keyword>
<proteinExistence type="predicted"/>
<feature type="compositionally biased region" description="Basic and acidic residues" evidence="1">
    <location>
        <begin position="125"/>
        <end position="140"/>
    </location>
</feature>
<accession>A0ABT4H891</accession>
<protein>
    <recommendedName>
        <fullName evidence="4">Phage protein</fullName>
    </recommendedName>
</protein>
<evidence type="ECO:0000313" key="3">
    <source>
        <dbReference type="Proteomes" id="UP001527181"/>
    </source>
</evidence>
<evidence type="ECO:0008006" key="4">
    <source>
        <dbReference type="Google" id="ProtNLM"/>
    </source>
</evidence>
<dbReference type="GeneID" id="77291610"/>
<evidence type="ECO:0000313" key="2">
    <source>
        <dbReference type="EMBL" id="MCY9765205.1"/>
    </source>
</evidence>
<dbReference type="EMBL" id="JAMDNP010000217">
    <property type="protein sequence ID" value="MCY9765205.1"/>
    <property type="molecule type" value="Genomic_DNA"/>
</dbReference>
<gene>
    <name evidence="2" type="ORF">M5X12_32425</name>
</gene>
<dbReference type="Proteomes" id="UP001527181">
    <property type="component" value="Unassembled WGS sequence"/>
</dbReference>
<organism evidence="2 3">
    <name type="scientific">Paenibacillus alvei</name>
    <name type="common">Bacillus alvei</name>
    <dbReference type="NCBI Taxonomy" id="44250"/>
    <lineage>
        <taxon>Bacteria</taxon>
        <taxon>Bacillati</taxon>
        <taxon>Bacillota</taxon>
        <taxon>Bacilli</taxon>
        <taxon>Bacillales</taxon>
        <taxon>Paenibacillaceae</taxon>
        <taxon>Paenibacillus</taxon>
    </lineage>
</organism>
<evidence type="ECO:0000256" key="1">
    <source>
        <dbReference type="SAM" id="MobiDB-lite"/>
    </source>
</evidence>
<dbReference type="RefSeq" id="WP_163979656.1">
    <property type="nucleotide sequence ID" value="NZ_JAMDNA010000062.1"/>
</dbReference>
<name>A0ABT4H891_PAEAL</name>
<feature type="region of interest" description="Disordered" evidence="1">
    <location>
        <begin position="98"/>
        <end position="140"/>
    </location>
</feature>